<dbReference type="Pfam" id="PF00111">
    <property type="entry name" value="Fer2"/>
    <property type="match status" value="1"/>
</dbReference>
<keyword evidence="5" id="KW-0411">Iron-sulfur</keyword>
<name>A0A645BWH0_9ZZZZ</name>
<dbReference type="Pfam" id="PF01799">
    <property type="entry name" value="Fer2_2"/>
    <property type="match status" value="1"/>
</dbReference>
<keyword evidence="3 7" id="KW-0560">Oxidoreductase</keyword>
<evidence type="ECO:0000256" key="2">
    <source>
        <dbReference type="ARBA" id="ARBA00022723"/>
    </source>
</evidence>
<dbReference type="InterPro" id="IPR036884">
    <property type="entry name" value="2Fe-2S-bd_dom_sf"/>
</dbReference>
<dbReference type="InterPro" id="IPR012675">
    <property type="entry name" value="Beta-grasp_dom_sf"/>
</dbReference>
<sequence>MTLIEIHFTLNHAPVTLSTAPGRSLLDVLRDDFHLTGAKDGCGGEGECGACTVILDGQAVNSCLVLIGQVEGRDVLTIEGLTPKNGLHPIQEAFVNTGAVQCGFCTPGMVLATKALLDRTCDPSDEEIRNALAGNLCRCTGYTKILSAVKNAAVEVKHGC</sequence>
<keyword evidence="1" id="KW-0001">2Fe-2S</keyword>
<dbReference type="GO" id="GO:0050138">
    <property type="term" value="F:nicotinate dehydrogenase activity"/>
    <property type="evidence" value="ECO:0007669"/>
    <property type="project" value="UniProtKB-EC"/>
</dbReference>
<protein>
    <submittedName>
        <fullName evidence="7">Nicotinate dehydrogenase small FeS subunit</fullName>
        <ecNumber evidence="7">1.17.1.5</ecNumber>
    </submittedName>
</protein>
<evidence type="ECO:0000259" key="6">
    <source>
        <dbReference type="PROSITE" id="PS51085"/>
    </source>
</evidence>
<dbReference type="AlphaFoldDB" id="A0A645BWH0"/>
<proteinExistence type="predicted"/>
<keyword evidence="4" id="KW-0408">Iron</keyword>
<dbReference type="GO" id="GO:0051537">
    <property type="term" value="F:2 iron, 2 sulfur cluster binding"/>
    <property type="evidence" value="ECO:0007669"/>
    <property type="project" value="UniProtKB-KW"/>
</dbReference>
<dbReference type="PROSITE" id="PS51085">
    <property type="entry name" value="2FE2S_FER_2"/>
    <property type="match status" value="1"/>
</dbReference>
<dbReference type="Gene3D" id="3.10.20.30">
    <property type="match status" value="1"/>
</dbReference>
<dbReference type="InterPro" id="IPR002888">
    <property type="entry name" value="2Fe-2S-bd"/>
</dbReference>
<dbReference type="PANTHER" id="PTHR44379">
    <property type="entry name" value="OXIDOREDUCTASE WITH IRON-SULFUR SUBUNIT"/>
    <property type="match status" value="1"/>
</dbReference>
<accession>A0A645BWH0</accession>
<dbReference type="GO" id="GO:0046872">
    <property type="term" value="F:metal ion binding"/>
    <property type="evidence" value="ECO:0007669"/>
    <property type="project" value="UniProtKB-KW"/>
</dbReference>
<dbReference type="Gene3D" id="1.10.150.120">
    <property type="entry name" value="[2Fe-2S]-binding domain"/>
    <property type="match status" value="1"/>
</dbReference>
<dbReference type="SUPFAM" id="SSF54292">
    <property type="entry name" value="2Fe-2S ferredoxin-like"/>
    <property type="match status" value="1"/>
</dbReference>
<feature type="domain" description="2Fe-2S ferredoxin-type" evidence="6">
    <location>
        <begin position="4"/>
        <end position="81"/>
    </location>
</feature>
<reference evidence="7" key="1">
    <citation type="submission" date="2019-08" db="EMBL/GenBank/DDBJ databases">
        <authorList>
            <person name="Kucharzyk K."/>
            <person name="Murdoch R.W."/>
            <person name="Higgins S."/>
            <person name="Loffler F."/>
        </authorList>
    </citation>
    <scope>NUCLEOTIDE SEQUENCE</scope>
</reference>
<dbReference type="PANTHER" id="PTHR44379:SF5">
    <property type="entry name" value="OXIDOREDUCTASE WITH IRON-SULFUR SUBUNIT"/>
    <property type="match status" value="1"/>
</dbReference>
<evidence type="ECO:0000256" key="4">
    <source>
        <dbReference type="ARBA" id="ARBA00023004"/>
    </source>
</evidence>
<evidence type="ECO:0000313" key="7">
    <source>
        <dbReference type="EMBL" id="MPM69749.1"/>
    </source>
</evidence>
<dbReference type="EC" id="1.17.1.5" evidence="7"/>
<dbReference type="InterPro" id="IPR001041">
    <property type="entry name" value="2Fe-2S_ferredoxin-type"/>
</dbReference>
<evidence type="ECO:0000256" key="5">
    <source>
        <dbReference type="ARBA" id="ARBA00023014"/>
    </source>
</evidence>
<dbReference type="InterPro" id="IPR036010">
    <property type="entry name" value="2Fe-2S_ferredoxin-like_sf"/>
</dbReference>
<organism evidence="7">
    <name type="scientific">bioreactor metagenome</name>
    <dbReference type="NCBI Taxonomy" id="1076179"/>
    <lineage>
        <taxon>unclassified sequences</taxon>
        <taxon>metagenomes</taxon>
        <taxon>ecological metagenomes</taxon>
    </lineage>
</organism>
<keyword evidence="2" id="KW-0479">Metal-binding</keyword>
<evidence type="ECO:0000256" key="3">
    <source>
        <dbReference type="ARBA" id="ARBA00023002"/>
    </source>
</evidence>
<comment type="caution">
    <text evidence="7">The sequence shown here is derived from an EMBL/GenBank/DDBJ whole genome shotgun (WGS) entry which is preliminary data.</text>
</comment>
<dbReference type="FunFam" id="1.10.150.120:FF:000003">
    <property type="entry name" value="Carbon monoxide dehydrogenase, small subunit"/>
    <property type="match status" value="1"/>
</dbReference>
<dbReference type="InterPro" id="IPR051452">
    <property type="entry name" value="Diverse_Oxidoreductases"/>
</dbReference>
<gene>
    <name evidence="7" type="primary">ndhS_11</name>
    <name evidence="7" type="ORF">SDC9_116697</name>
</gene>
<dbReference type="EMBL" id="VSSQ01023051">
    <property type="protein sequence ID" value="MPM69749.1"/>
    <property type="molecule type" value="Genomic_DNA"/>
</dbReference>
<dbReference type="SUPFAM" id="SSF47741">
    <property type="entry name" value="CO dehydrogenase ISP C-domain like"/>
    <property type="match status" value="1"/>
</dbReference>
<evidence type="ECO:0000256" key="1">
    <source>
        <dbReference type="ARBA" id="ARBA00022714"/>
    </source>
</evidence>